<protein>
    <submittedName>
        <fullName evidence="5">pH-response regulator protein palF/RIM8</fullName>
    </submittedName>
</protein>
<dbReference type="PANTHER" id="PTHR11188:SF161">
    <property type="entry name" value="PH-RESPONSE REGULATOR PROTEIN PALF_RIM8"/>
    <property type="match status" value="1"/>
</dbReference>
<dbReference type="GO" id="GO:0031625">
    <property type="term" value="F:ubiquitin protein ligase binding"/>
    <property type="evidence" value="ECO:0007669"/>
    <property type="project" value="TreeGrafter"/>
</dbReference>
<dbReference type="GO" id="GO:0070086">
    <property type="term" value="P:ubiquitin-dependent endocytosis"/>
    <property type="evidence" value="ECO:0007669"/>
    <property type="project" value="TreeGrafter"/>
</dbReference>
<dbReference type="GeneID" id="31008066"/>
<evidence type="ECO:0000313" key="5">
    <source>
        <dbReference type="EMBL" id="OKL56666.1"/>
    </source>
</evidence>
<evidence type="ECO:0000259" key="4">
    <source>
        <dbReference type="Pfam" id="PF02752"/>
    </source>
</evidence>
<feature type="region of interest" description="Disordered" evidence="2">
    <location>
        <begin position="542"/>
        <end position="616"/>
    </location>
</feature>
<name>A0A225ANX8_TALAT</name>
<dbReference type="RefSeq" id="XP_020116787.1">
    <property type="nucleotide sequence ID" value="XM_020263219.1"/>
</dbReference>
<feature type="compositionally biased region" description="Basic and acidic residues" evidence="2">
    <location>
        <begin position="580"/>
        <end position="589"/>
    </location>
</feature>
<dbReference type="EMBL" id="LFMY01000014">
    <property type="protein sequence ID" value="OKL56666.1"/>
    <property type="molecule type" value="Genomic_DNA"/>
</dbReference>
<evidence type="ECO:0000259" key="3">
    <source>
        <dbReference type="Pfam" id="PF00339"/>
    </source>
</evidence>
<dbReference type="Gene3D" id="2.60.40.640">
    <property type="match status" value="1"/>
</dbReference>
<feature type="region of interest" description="Disordered" evidence="2">
    <location>
        <begin position="485"/>
        <end position="519"/>
    </location>
</feature>
<dbReference type="Pfam" id="PF02752">
    <property type="entry name" value="Arrestin_C"/>
    <property type="match status" value="1"/>
</dbReference>
<feature type="compositionally biased region" description="Basic and acidic residues" evidence="2">
    <location>
        <begin position="666"/>
        <end position="678"/>
    </location>
</feature>
<feature type="compositionally biased region" description="Polar residues" evidence="2">
    <location>
        <begin position="685"/>
        <end position="696"/>
    </location>
</feature>
<proteinExistence type="inferred from homology"/>
<dbReference type="GO" id="GO:0030674">
    <property type="term" value="F:protein-macromolecule adaptor activity"/>
    <property type="evidence" value="ECO:0007669"/>
    <property type="project" value="TreeGrafter"/>
</dbReference>
<feature type="domain" description="Arrestin-like N-terminal" evidence="3">
    <location>
        <begin position="40"/>
        <end position="192"/>
    </location>
</feature>
<reference evidence="5 6" key="1">
    <citation type="submission" date="2015-06" db="EMBL/GenBank/DDBJ databases">
        <title>Talaromyces atroroseus IBT 11181 draft genome.</title>
        <authorList>
            <person name="Rasmussen K.B."/>
            <person name="Rasmussen S."/>
            <person name="Petersen B."/>
            <person name="Sicheritz-Ponten T."/>
            <person name="Mortensen U.H."/>
            <person name="Thrane U."/>
        </authorList>
    </citation>
    <scope>NUCLEOTIDE SEQUENCE [LARGE SCALE GENOMIC DNA]</scope>
    <source>
        <strain evidence="5 6">IBT 11181</strain>
    </source>
</reference>
<feature type="region of interest" description="Disordered" evidence="2">
    <location>
        <begin position="214"/>
        <end position="281"/>
    </location>
</feature>
<dbReference type="GO" id="GO:0005829">
    <property type="term" value="C:cytosol"/>
    <property type="evidence" value="ECO:0007669"/>
    <property type="project" value="TreeGrafter"/>
</dbReference>
<evidence type="ECO:0000256" key="2">
    <source>
        <dbReference type="SAM" id="MobiDB-lite"/>
    </source>
</evidence>
<feature type="compositionally biased region" description="Polar residues" evidence="2">
    <location>
        <begin position="224"/>
        <end position="242"/>
    </location>
</feature>
<comment type="caution">
    <text evidence="5">The sequence shown here is derived from an EMBL/GenBank/DDBJ whole genome shotgun (WGS) entry which is preliminary data.</text>
</comment>
<feature type="compositionally biased region" description="Polar residues" evidence="2">
    <location>
        <begin position="501"/>
        <end position="515"/>
    </location>
</feature>
<comment type="similarity">
    <text evidence="1">Belongs to the arrestin family. PalF/RIM8 subfamily.</text>
</comment>
<keyword evidence="6" id="KW-1185">Reference proteome</keyword>
<feature type="region of interest" description="Disordered" evidence="2">
    <location>
        <begin position="645"/>
        <end position="729"/>
    </location>
</feature>
<feature type="domain" description="Arrestin C-terminal-like" evidence="4">
    <location>
        <begin position="285"/>
        <end position="419"/>
    </location>
</feature>
<feature type="compositionally biased region" description="Low complexity" evidence="2">
    <location>
        <begin position="590"/>
        <end position="600"/>
    </location>
</feature>
<dbReference type="InterPro" id="IPR050357">
    <property type="entry name" value="Arrestin_domain-protein"/>
</dbReference>
<sequence>MSVEPLSGTPTVPSAPRNRWVNKLASRFHNRNKNISEFYVQPDDPWRAYFPGDAIKGTVVLTVIKPVRVTHLVVCLHGYVKVFKVTVAPGDINPEIGFLGPGRGRRAGEYMGNGLATLFEDEVVLCGDGRLKEGIYKFKFELELPPYTLPSSLNFERGTISYIITATLTRPITISPTISCHRRITVLEDINIAPFPAPKPRVVSLEPVSKKSKVRIKQKAPLGDQSQETASNTLGVQETTLPLSPAPSEISGSSRRSTSSQSFKAVSDSHRTASVRSGEARRALPGDTIPLRVMISHNRQIRSPHGIIITLYRQGRIDVHPAIPLGPSDAGGKRVYEDFVPKSRTGLSGLSLGTSKNSSVFRKDLFQTFSPLIIDPRTMTATIKNSIRIPEDTFPTITRVPGAMISFRYYVEIVIDLRGKVTAQDRFPWLNMVSSGPIGSHMVAPPGLNSGTTAGNLTGHVLDTDPIRREKGVVAMVFEVVVGTRDSSRRLRPNPEENVSVADTANNSHSATYDASDNYAEQADGDVDEEGHYDGEEYYQEDGYYDHEDPGWSDYPPNDQHYESLEEPLQPPDTQEPEDEKSRLRRAEELLLPSQPPLEEVGAGSSTVAPAPTAPDIAEDDYSYVHLAPSDRTVGAAALSSAMSVDTIVPGPSQNEEPSFPGPDQSDDKQELERRRLMLEASVPVPTQNGDTQVDDGSNPLPSAPILEEEDQLSNLHDETDESLPLYQR</sequence>
<dbReference type="Proteomes" id="UP000214365">
    <property type="component" value="Unassembled WGS sequence"/>
</dbReference>
<dbReference type="GO" id="GO:0005886">
    <property type="term" value="C:plasma membrane"/>
    <property type="evidence" value="ECO:0007669"/>
    <property type="project" value="TreeGrafter"/>
</dbReference>
<dbReference type="STRING" id="1441469.A0A225ANX8"/>
<dbReference type="Pfam" id="PF00339">
    <property type="entry name" value="Arrestin_N"/>
    <property type="match status" value="1"/>
</dbReference>
<dbReference type="SUPFAM" id="SSF81296">
    <property type="entry name" value="E set domains"/>
    <property type="match status" value="1"/>
</dbReference>
<dbReference type="InterPro" id="IPR014756">
    <property type="entry name" value="Ig_E-set"/>
</dbReference>
<dbReference type="InterPro" id="IPR011021">
    <property type="entry name" value="Arrestin-like_N"/>
</dbReference>
<accession>A0A225ANX8</accession>
<dbReference type="OrthoDB" id="7785529at2759"/>
<feature type="compositionally biased region" description="Low complexity" evidence="2">
    <location>
        <begin position="248"/>
        <end position="262"/>
    </location>
</feature>
<dbReference type="InterPro" id="IPR011022">
    <property type="entry name" value="Arrestin_C-like"/>
</dbReference>
<evidence type="ECO:0000313" key="6">
    <source>
        <dbReference type="Proteomes" id="UP000214365"/>
    </source>
</evidence>
<dbReference type="AlphaFoldDB" id="A0A225ANX8"/>
<evidence type="ECO:0000256" key="1">
    <source>
        <dbReference type="ARBA" id="ARBA00037950"/>
    </source>
</evidence>
<dbReference type="InterPro" id="IPR014752">
    <property type="entry name" value="Arrestin-like_C"/>
</dbReference>
<feature type="compositionally biased region" description="Basic and acidic residues" evidence="2">
    <location>
        <begin position="486"/>
        <end position="495"/>
    </location>
</feature>
<organism evidence="5 6">
    <name type="scientific">Talaromyces atroroseus</name>
    <dbReference type="NCBI Taxonomy" id="1441469"/>
    <lineage>
        <taxon>Eukaryota</taxon>
        <taxon>Fungi</taxon>
        <taxon>Dikarya</taxon>
        <taxon>Ascomycota</taxon>
        <taxon>Pezizomycotina</taxon>
        <taxon>Eurotiomycetes</taxon>
        <taxon>Eurotiomycetidae</taxon>
        <taxon>Eurotiales</taxon>
        <taxon>Trichocomaceae</taxon>
        <taxon>Talaromyces</taxon>
        <taxon>Talaromyces sect. Trachyspermi</taxon>
    </lineage>
</organism>
<dbReference type="PANTHER" id="PTHR11188">
    <property type="entry name" value="ARRESTIN DOMAIN CONTAINING PROTEIN"/>
    <property type="match status" value="1"/>
</dbReference>
<gene>
    <name evidence="5" type="ORF">UA08_08310</name>
</gene>